<dbReference type="Gene3D" id="3.10.110.10">
    <property type="entry name" value="Ubiquitin Conjugating Enzyme"/>
    <property type="match status" value="1"/>
</dbReference>
<name>A0AAV5FLC3_ELECO</name>
<dbReference type="InterPro" id="IPR016135">
    <property type="entry name" value="UBQ-conjugating_enzyme/RWD"/>
</dbReference>
<accession>A0AAV5FLC3</accession>
<sequence length="149" mass="16596">MVPSSGHRKSQASSRFSSIQGLVLTSLPYYSETGYEAHAGKPVGRRNELPYSENTYLLSIQTMLQLLRRPPAGFEAFVRDHFRRRGQHVLRACEAYLDGCTVGTLDCEAHPTELSKERPSSAGFRLALANIVPRLLQVFKEIGADVQCD</sequence>
<evidence type="ECO:0000256" key="1">
    <source>
        <dbReference type="ARBA" id="ARBA00022679"/>
    </source>
</evidence>
<dbReference type="AlphaFoldDB" id="A0AAV5FLC3"/>
<comment type="caution">
    <text evidence="3">The sequence shown here is derived from an EMBL/GenBank/DDBJ whole genome shotgun (WGS) entry which is preliminary data.</text>
</comment>
<proteinExistence type="predicted"/>
<keyword evidence="4" id="KW-1185">Reference proteome</keyword>
<organism evidence="3 4">
    <name type="scientific">Eleusine coracana subsp. coracana</name>
    <dbReference type="NCBI Taxonomy" id="191504"/>
    <lineage>
        <taxon>Eukaryota</taxon>
        <taxon>Viridiplantae</taxon>
        <taxon>Streptophyta</taxon>
        <taxon>Embryophyta</taxon>
        <taxon>Tracheophyta</taxon>
        <taxon>Spermatophyta</taxon>
        <taxon>Magnoliopsida</taxon>
        <taxon>Liliopsida</taxon>
        <taxon>Poales</taxon>
        <taxon>Poaceae</taxon>
        <taxon>PACMAD clade</taxon>
        <taxon>Chloridoideae</taxon>
        <taxon>Cynodonteae</taxon>
        <taxon>Eleusininae</taxon>
        <taxon>Eleusine</taxon>
    </lineage>
</organism>
<dbReference type="PANTHER" id="PTHR46116">
    <property type="entry name" value="(E3-INDEPENDENT) E2 UBIQUITIN-CONJUGATING ENZYME"/>
    <property type="match status" value="1"/>
</dbReference>
<evidence type="ECO:0000313" key="3">
    <source>
        <dbReference type="EMBL" id="GJN35587.1"/>
    </source>
</evidence>
<keyword evidence="1" id="KW-0808">Transferase</keyword>
<dbReference type="Proteomes" id="UP001054889">
    <property type="component" value="Unassembled WGS sequence"/>
</dbReference>
<evidence type="ECO:0000313" key="4">
    <source>
        <dbReference type="Proteomes" id="UP001054889"/>
    </source>
</evidence>
<dbReference type="GO" id="GO:0061631">
    <property type="term" value="F:ubiquitin conjugating enzyme activity"/>
    <property type="evidence" value="ECO:0007669"/>
    <property type="project" value="TreeGrafter"/>
</dbReference>
<keyword evidence="2" id="KW-0833">Ubl conjugation pathway</keyword>
<dbReference type="PANTHER" id="PTHR46116:SF32">
    <property type="entry name" value="OS05G0153132 PROTEIN"/>
    <property type="match status" value="1"/>
</dbReference>
<evidence type="ECO:0000256" key="2">
    <source>
        <dbReference type="ARBA" id="ARBA00022786"/>
    </source>
</evidence>
<reference evidence="3" key="1">
    <citation type="journal article" date="2018" name="DNA Res.">
        <title>Multiple hybrid de novo genome assembly of finger millet, an orphan allotetraploid crop.</title>
        <authorList>
            <person name="Hatakeyama M."/>
            <person name="Aluri S."/>
            <person name="Balachadran M.T."/>
            <person name="Sivarajan S.R."/>
            <person name="Patrignani A."/>
            <person name="Gruter S."/>
            <person name="Poveda L."/>
            <person name="Shimizu-Inatsugi R."/>
            <person name="Baeten J."/>
            <person name="Francoijs K.J."/>
            <person name="Nataraja K.N."/>
            <person name="Reddy Y.A.N."/>
            <person name="Phadnis S."/>
            <person name="Ravikumar R.L."/>
            <person name="Schlapbach R."/>
            <person name="Sreeman S.M."/>
            <person name="Shimizu K.K."/>
        </authorList>
    </citation>
    <scope>NUCLEOTIDE SEQUENCE</scope>
</reference>
<reference evidence="3" key="2">
    <citation type="submission" date="2021-12" db="EMBL/GenBank/DDBJ databases">
        <title>Resequencing data analysis of finger millet.</title>
        <authorList>
            <person name="Hatakeyama M."/>
            <person name="Aluri S."/>
            <person name="Balachadran M.T."/>
            <person name="Sivarajan S.R."/>
            <person name="Poveda L."/>
            <person name="Shimizu-Inatsugi R."/>
            <person name="Schlapbach R."/>
            <person name="Sreeman S.M."/>
            <person name="Shimizu K.K."/>
        </authorList>
    </citation>
    <scope>NUCLEOTIDE SEQUENCE</scope>
</reference>
<gene>
    <name evidence="3" type="primary">gb24378</name>
    <name evidence="3" type="ORF">PR202_gb24378</name>
</gene>
<dbReference type="EMBL" id="BQKI01000088">
    <property type="protein sequence ID" value="GJN35587.1"/>
    <property type="molecule type" value="Genomic_DNA"/>
</dbReference>
<protein>
    <submittedName>
        <fullName evidence="3">Uncharacterized protein</fullName>
    </submittedName>
</protein>